<dbReference type="SUPFAM" id="SSF46785">
    <property type="entry name" value="Winged helix' DNA-binding domain"/>
    <property type="match status" value="1"/>
</dbReference>
<dbReference type="InterPro" id="IPR002481">
    <property type="entry name" value="FUR"/>
</dbReference>
<dbReference type="Proteomes" id="UP001629246">
    <property type="component" value="Unassembled WGS sequence"/>
</dbReference>
<dbReference type="EMBL" id="JAQQFM010000004">
    <property type="protein sequence ID" value="MFL9924507.1"/>
    <property type="molecule type" value="Genomic_DNA"/>
</dbReference>
<accession>A0ABW9A980</accession>
<evidence type="ECO:0000313" key="3">
    <source>
        <dbReference type="Proteomes" id="UP001629246"/>
    </source>
</evidence>
<evidence type="ECO:0000313" key="2">
    <source>
        <dbReference type="EMBL" id="MFL9924507.1"/>
    </source>
</evidence>
<name>A0ABW9A980_9BURK</name>
<feature type="compositionally biased region" description="Low complexity" evidence="1">
    <location>
        <begin position="130"/>
        <end position="146"/>
    </location>
</feature>
<dbReference type="PANTHER" id="PTHR33202:SF7">
    <property type="entry name" value="FERRIC UPTAKE REGULATION PROTEIN"/>
    <property type="match status" value="1"/>
</dbReference>
<keyword evidence="3" id="KW-1185">Reference proteome</keyword>
<dbReference type="InterPro" id="IPR036390">
    <property type="entry name" value="WH_DNA-bd_sf"/>
</dbReference>
<feature type="region of interest" description="Disordered" evidence="1">
    <location>
        <begin position="127"/>
        <end position="146"/>
    </location>
</feature>
<proteinExistence type="predicted"/>
<dbReference type="InterPro" id="IPR036388">
    <property type="entry name" value="WH-like_DNA-bd_sf"/>
</dbReference>
<comment type="caution">
    <text evidence="2">The sequence shown here is derived from an EMBL/GenBank/DDBJ whole genome shotgun (WGS) entry which is preliminary data.</text>
</comment>
<protein>
    <submittedName>
        <fullName evidence="2">Transcriptional repressor</fullName>
    </submittedName>
</protein>
<dbReference type="Pfam" id="PF01475">
    <property type="entry name" value="FUR"/>
    <property type="match status" value="1"/>
</dbReference>
<sequence length="207" mass="22226">MLLSHSEAAFAPSGEAAFPPAVAVTEDAEAKAEAAALSQAREHLRRMHVRPSSGRLYVLQLLAASPRSRMGVEDVYQAMLTREQKLSLASVYRVMKDLTQEGVLQRSWNMDGDDVKYLYWIRSAPQTGASLPSSRLSPSSSSGLSSQATVGHCRMVCVHCRRTVMLESGTLEEELLRQGARAGLSPAAAPLTVHITCSDCAAGSKPG</sequence>
<gene>
    <name evidence="2" type="ORF">PQR62_09535</name>
</gene>
<dbReference type="PANTHER" id="PTHR33202">
    <property type="entry name" value="ZINC UPTAKE REGULATION PROTEIN"/>
    <property type="match status" value="1"/>
</dbReference>
<evidence type="ECO:0000256" key="1">
    <source>
        <dbReference type="SAM" id="MobiDB-lite"/>
    </source>
</evidence>
<organism evidence="2 3">
    <name type="scientific">Herbaspirillum lusitanum</name>
    <dbReference type="NCBI Taxonomy" id="213312"/>
    <lineage>
        <taxon>Bacteria</taxon>
        <taxon>Pseudomonadati</taxon>
        <taxon>Pseudomonadota</taxon>
        <taxon>Betaproteobacteria</taxon>
        <taxon>Burkholderiales</taxon>
        <taxon>Oxalobacteraceae</taxon>
        <taxon>Herbaspirillum</taxon>
    </lineage>
</organism>
<dbReference type="RefSeq" id="WP_408157224.1">
    <property type="nucleotide sequence ID" value="NZ_JAQQFM010000004.1"/>
</dbReference>
<dbReference type="Gene3D" id="1.10.10.10">
    <property type="entry name" value="Winged helix-like DNA-binding domain superfamily/Winged helix DNA-binding domain"/>
    <property type="match status" value="1"/>
</dbReference>
<reference evidence="2 3" key="1">
    <citation type="journal article" date="2024" name="Chem. Sci.">
        <title>Discovery of megapolipeptins by genome mining of a Burkholderiales bacteria collection.</title>
        <authorList>
            <person name="Paulo B.S."/>
            <person name="Recchia M.J.J."/>
            <person name="Lee S."/>
            <person name="Fergusson C.H."/>
            <person name="Romanowski S.B."/>
            <person name="Hernandez A."/>
            <person name="Krull N."/>
            <person name="Liu D.Y."/>
            <person name="Cavanagh H."/>
            <person name="Bos A."/>
            <person name="Gray C.A."/>
            <person name="Murphy B.T."/>
            <person name="Linington R.G."/>
            <person name="Eustaquio A.S."/>
        </authorList>
    </citation>
    <scope>NUCLEOTIDE SEQUENCE [LARGE SCALE GENOMIC DNA]</scope>
    <source>
        <strain evidence="2 3">RL21-008-BIB-A</strain>
    </source>
</reference>